<protein>
    <recommendedName>
        <fullName evidence="11">C2H2-type domain-containing protein</fullName>
    </recommendedName>
</protein>
<name>A0A8B6DCA4_MYTGA</name>
<evidence type="ECO:0000256" key="7">
    <source>
        <dbReference type="ARBA" id="ARBA00023125"/>
    </source>
</evidence>
<comment type="subcellular location">
    <subcellularLocation>
        <location evidence="1">Nucleus</location>
    </subcellularLocation>
</comment>
<evidence type="ECO:0000256" key="4">
    <source>
        <dbReference type="ARBA" id="ARBA00022771"/>
    </source>
</evidence>
<dbReference type="FunFam" id="3.30.160.60:FF:000325">
    <property type="entry name" value="ZFP90 zinc finger protein"/>
    <property type="match status" value="1"/>
</dbReference>
<dbReference type="Pfam" id="PF00096">
    <property type="entry name" value="zf-C2H2"/>
    <property type="match status" value="3"/>
</dbReference>
<dbReference type="GO" id="GO:0010468">
    <property type="term" value="P:regulation of gene expression"/>
    <property type="evidence" value="ECO:0007669"/>
    <property type="project" value="TreeGrafter"/>
</dbReference>
<proteinExistence type="predicted"/>
<organism evidence="12 13">
    <name type="scientific">Mytilus galloprovincialis</name>
    <name type="common">Mediterranean mussel</name>
    <dbReference type="NCBI Taxonomy" id="29158"/>
    <lineage>
        <taxon>Eukaryota</taxon>
        <taxon>Metazoa</taxon>
        <taxon>Spiralia</taxon>
        <taxon>Lophotrochozoa</taxon>
        <taxon>Mollusca</taxon>
        <taxon>Bivalvia</taxon>
        <taxon>Autobranchia</taxon>
        <taxon>Pteriomorphia</taxon>
        <taxon>Mytilida</taxon>
        <taxon>Mytiloidea</taxon>
        <taxon>Mytilidae</taxon>
        <taxon>Mytilinae</taxon>
        <taxon>Mytilus</taxon>
    </lineage>
</organism>
<dbReference type="InterPro" id="IPR050331">
    <property type="entry name" value="Zinc_finger"/>
</dbReference>
<dbReference type="GO" id="GO:0008270">
    <property type="term" value="F:zinc ion binding"/>
    <property type="evidence" value="ECO:0007669"/>
    <property type="project" value="UniProtKB-KW"/>
</dbReference>
<dbReference type="EMBL" id="UYJE01003174">
    <property type="protein sequence ID" value="VDI17145.1"/>
    <property type="molecule type" value="Genomic_DNA"/>
</dbReference>
<dbReference type="GO" id="GO:0003677">
    <property type="term" value="F:DNA binding"/>
    <property type="evidence" value="ECO:0007669"/>
    <property type="project" value="UniProtKB-KW"/>
</dbReference>
<dbReference type="SMART" id="SM00355">
    <property type="entry name" value="ZnF_C2H2"/>
    <property type="match status" value="5"/>
</dbReference>
<evidence type="ECO:0000256" key="6">
    <source>
        <dbReference type="ARBA" id="ARBA00023015"/>
    </source>
</evidence>
<feature type="domain" description="C2H2-type" evidence="11">
    <location>
        <begin position="385"/>
        <end position="412"/>
    </location>
</feature>
<keyword evidence="5" id="KW-0862">Zinc</keyword>
<evidence type="ECO:0000256" key="1">
    <source>
        <dbReference type="ARBA" id="ARBA00004123"/>
    </source>
</evidence>
<evidence type="ECO:0000256" key="2">
    <source>
        <dbReference type="ARBA" id="ARBA00022723"/>
    </source>
</evidence>
<dbReference type="InterPro" id="IPR013087">
    <property type="entry name" value="Znf_C2H2_type"/>
</dbReference>
<keyword evidence="7" id="KW-0238">DNA-binding</keyword>
<evidence type="ECO:0000256" key="5">
    <source>
        <dbReference type="ARBA" id="ARBA00022833"/>
    </source>
</evidence>
<dbReference type="GO" id="GO:0005634">
    <property type="term" value="C:nucleus"/>
    <property type="evidence" value="ECO:0007669"/>
    <property type="project" value="UniProtKB-SubCell"/>
</dbReference>
<accession>A0A8B6DCA4</accession>
<dbReference type="PANTHER" id="PTHR16515:SF49">
    <property type="entry name" value="GASTRULA ZINC FINGER PROTEIN XLCGF49.1-LIKE-RELATED"/>
    <property type="match status" value="1"/>
</dbReference>
<dbReference type="Gene3D" id="3.30.160.60">
    <property type="entry name" value="Classic Zinc Finger"/>
    <property type="match status" value="3"/>
</dbReference>
<dbReference type="FunFam" id="3.30.160.60:FF:000100">
    <property type="entry name" value="Zinc finger 45-like"/>
    <property type="match status" value="1"/>
</dbReference>
<feature type="domain" description="C2H2-type" evidence="11">
    <location>
        <begin position="443"/>
        <end position="470"/>
    </location>
</feature>
<evidence type="ECO:0000256" key="10">
    <source>
        <dbReference type="PROSITE-ProRule" id="PRU00042"/>
    </source>
</evidence>
<feature type="domain" description="C2H2-type" evidence="11">
    <location>
        <begin position="413"/>
        <end position="440"/>
    </location>
</feature>
<evidence type="ECO:0000313" key="12">
    <source>
        <dbReference type="EMBL" id="VDI17145.1"/>
    </source>
</evidence>
<evidence type="ECO:0000256" key="8">
    <source>
        <dbReference type="ARBA" id="ARBA00023163"/>
    </source>
</evidence>
<feature type="domain" description="C2H2-type" evidence="11">
    <location>
        <begin position="357"/>
        <end position="384"/>
    </location>
</feature>
<dbReference type="Proteomes" id="UP000596742">
    <property type="component" value="Unassembled WGS sequence"/>
</dbReference>
<dbReference type="SUPFAM" id="SSF57667">
    <property type="entry name" value="beta-beta-alpha zinc fingers"/>
    <property type="match status" value="2"/>
</dbReference>
<dbReference type="AlphaFoldDB" id="A0A8B6DCA4"/>
<keyword evidence="2" id="KW-0479">Metal-binding</keyword>
<keyword evidence="8" id="KW-0804">Transcription</keyword>
<gene>
    <name evidence="12" type="ORF">MGAL_10B018747</name>
</gene>
<sequence>MDRRGTPLSVQYELDSLCIQEGCDLNSSNPTKTTQYELDSSCDKDNPGKLIPILTCEKKNGLNKLSANDTSNEKQTSDCSSVAENLIAKINERQFCDTNIETNVTMVTFHQNNLNDKFKNTKDNVKIRNSMETGSKLDHLYDINVKVEKDEEHQSKVSDCSSENNSDNCSARAELAIKIECNDWTLNAHDDSNNKTDSVENITNNDILQNPFEKAIAINLNKVKQEVSDDGTTSEGEQVDRYTVEKTISIHEIKQEVHDVIRSFNEQTPFFKDGQTGDDAVADDGDEGQIHMYIQDNSPLKKKCSQKNGKKNVECGVCHKLFSAKYIYIHRKIHKDDTTKDDKLIHFRKDHADEYKFDCTQCLEVYRQEKQLEQHMRSHLGIKPYKCEICNKHFTQTSSLNLHLKIHTGEKKFSCEICDKLFRTKHGLRKHSLTHTRVKDPGEECETCGIMFRNKQALQCHMHTHNKDYFNSTRK</sequence>
<keyword evidence="13" id="KW-1185">Reference proteome</keyword>
<keyword evidence="9" id="KW-0539">Nucleus</keyword>
<keyword evidence="6" id="KW-0805">Transcription regulation</keyword>
<keyword evidence="4 10" id="KW-0863">Zinc-finger</keyword>
<evidence type="ECO:0000256" key="3">
    <source>
        <dbReference type="ARBA" id="ARBA00022737"/>
    </source>
</evidence>
<keyword evidence="3" id="KW-0677">Repeat</keyword>
<dbReference type="PROSITE" id="PS50157">
    <property type="entry name" value="ZINC_FINGER_C2H2_2"/>
    <property type="match status" value="4"/>
</dbReference>
<comment type="caution">
    <text evidence="12">The sequence shown here is derived from an EMBL/GenBank/DDBJ whole genome shotgun (WGS) entry which is preliminary data.</text>
</comment>
<dbReference type="InterPro" id="IPR036236">
    <property type="entry name" value="Znf_C2H2_sf"/>
</dbReference>
<dbReference type="PROSITE" id="PS00028">
    <property type="entry name" value="ZINC_FINGER_C2H2_1"/>
    <property type="match status" value="4"/>
</dbReference>
<dbReference type="OrthoDB" id="654211at2759"/>
<dbReference type="PANTHER" id="PTHR16515">
    <property type="entry name" value="PR DOMAIN ZINC FINGER PROTEIN"/>
    <property type="match status" value="1"/>
</dbReference>
<reference evidence="12" key="1">
    <citation type="submission" date="2018-11" db="EMBL/GenBank/DDBJ databases">
        <authorList>
            <person name="Alioto T."/>
            <person name="Alioto T."/>
        </authorList>
    </citation>
    <scope>NUCLEOTIDE SEQUENCE</scope>
</reference>
<evidence type="ECO:0000256" key="9">
    <source>
        <dbReference type="ARBA" id="ARBA00023242"/>
    </source>
</evidence>
<evidence type="ECO:0000259" key="11">
    <source>
        <dbReference type="PROSITE" id="PS50157"/>
    </source>
</evidence>
<evidence type="ECO:0000313" key="13">
    <source>
        <dbReference type="Proteomes" id="UP000596742"/>
    </source>
</evidence>